<dbReference type="EMBL" id="JAFJYH010000400">
    <property type="protein sequence ID" value="KAG4412200.1"/>
    <property type="molecule type" value="Genomic_DNA"/>
</dbReference>
<sequence length="78" mass="8953">MKSDCTFCLPRLFRGMVEDERVDGRGVLEKLAELMQNDLTVGLSSSEAAGKGIYEDYFLFTTIDEDDDYPWDMSVDDW</sequence>
<accession>A0A8H7T0C9</accession>
<evidence type="ECO:0000313" key="1">
    <source>
        <dbReference type="EMBL" id="KAG4412200.1"/>
    </source>
</evidence>
<dbReference type="AlphaFoldDB" id="A0A8H7T0C9"/>
<evidence type="ECO:0000313" key="2">
    <source>
        <dbReference type="Proteomes" id="UP000664132"/>
    </source>
</evidence>
<proteinExistence type="predicted"/>
<gene>
    <name evidence="1" type="ORF">IFR04_014660</name>
</gene>
<dbReference type="OrthoDB" id="2129688at2759"/>
<keyword evidence="2" id="KW-1185">Reference proteome</keyword>
<comment type="caution">
    <text evidence="1">The sequence shown here is derived from an EMBL/GenBank/DDBJ whole genome shotgun (WGS) entry which is preliminary data.</text>
</comment>
<dbReference type="Proteomes" id="UP000664132">
    <property type="component" value="Unassembled WGS sequence"/>
</dbReference>
<protein>
    <submittedName>
        <fullName evidence="1">Uncharacterized protein</fullName>
    </submittedName>
</protein>
<name>A0A8H7T0C9_9HELO</name>
<reference evidence="1" key="1">
    <citation type="submission" date="2021-02" db="EMBL/GenBank/DDBJ databases">
        <title>Genome sequence Cadophora malorum strain M34.</title>
        <authorList>
            <person name="Stefanovic E."/>
            <person name="Vu D."/>
            <person name="Scully C."/>
            <person name="Dijksterhuis J."/>
            <person name="Roader J."/>
            <person name="Houbraken J."/>
        </authorList>
    </citation>
    <scope>NUCLEOTIDE SEQUENCE</scope>
    <source>
        <strain evidence="1">M34</strain>
    </source>
</reference>
<organism evidence="1 2">
    <name type="scientific">Cadophora malorum</name>
    <dbReference type="NCBI Taxonomy" id="108018"/>
    <lineage>
        <taxon>Eukaryota</taxon>
        <taxon>Fungi</taxon>
        <taxon>Dikarya</taxon>
        <taxon>Ascomycota</taxon>
        <taxon>Pezizomycotina</taxon>
        <taxon>Leotiomycetes</taxon>
        <taxon>Helotiales</taxon>
        <taxon>Ploettnerulaceae</taxon>
        <taxon>Cadophora</taxon>
    </lineage>
</organism>